<keyword evidence="1" id="KW-0812">Transmembrane</keyword>
<evidence type="ECO:0000313" key="4">
    <source>
        <dbReference type="Proteomes" id="UP000663870"/>
    </source>
</evidence>
<reference evidence="3" key="1">
    <citation type="submission" date="2021-02" db="EMBL/GenBank/DDBJ databases">
        <authorList>
            <person name="Nowell W R."/>
        </authorList>
    </citation>
    <scope>NUCLEOTIDE SEQUENCE</scope>
</reference>
<keyword evidence="4" id="KW-1185">Reference proteome</keyword>
<dbReference type="EMBL" id="CAJNOH010002378">
    <property type="protein sequence ID" value="CAF1290153.1"/>
    <property type="molecule type" value="Genomic_DNA"/>
</dbReference>
<proteinExistence type="predicted"/>
<keyword evidence="1" id="KW-1133">Transmembrane helix</keyword>
<sequence length="124" mass="13732">MQSHVDEIEMDPIGDNGELIDCSPPKDDVFVDTNEEANPISNAQNVRNVQDNTTDRINNNTIQQTKKSCCWSILNLSTKPVFVLPMITSIAMTIGILVVCFTASKSSGMSLLLCILRIQYDKNP</sequence>
<name>A0A815Y5I5_9BILA</name>
<evidence type="ECO:0000313" key="3">
    <source>
        <dbReference type="EMBL" id="CAF1566650.1"/>
    </source>
</evidence>
<gene>
    <name evidence="3" type="ORF">JXQ802_LOCUS44819</name>
    <name evidence="2" type="ORF">PYM288_LOCUS29348</name>
</gene>
<dbReference type="EMBL" id="CAJNOL010003544">
    <property type="protein sequence ID" value="CAF1566650.1"/>
    <property type="molecule type" value="Genomic_DNA"/>
</dbReference>
<comment type="caution">
    <text evidence="3">The sequence shown here is derived from an EMBL/GenBank/DDBJ whole genome shotgun (WGS) entry which is preliminary data.</text>
</comment>
<dbReference type="Proteomes" id="UP000663854">
    <property type="component" value="Unassembled WGS sequence"/>
</dbReference>
<organism evidence="3 4">
    <name type="scientific">Rotaria sordida</name>
    <dbReference type="NCBI Taxonomy" id="392033"/>
    <lineage>
        <taxon>Eukaryota</taxon>
        <taxon>Metazoa</taxon>
        <taxon>Spiralia</taxon>
        <taxon>Gnathifera</taxon>
        <taxon>Rotifera</taxon>
        <taxon>Eurotatoria</taxon>
        <taxon>Bdelloidea</taxon>
        <taxon>Philodinida</taxon>
        <taxon>Philodinidae</taxon>
        <taxon>Rotaria</taxon>
    </lineage>
</organism>
<feature type="transmembrane region" description="Helical" evidence="1">
    <location>
        <begin position="81"/>
        <end position="103"/>
    </location>
</feature>
<keyword evidence="1" id="KW-0472">Membrane</keyword>
<evidence type="ECO:0000256" key="1">
    <source>
        <dbReference type="SAM" id="Phobius"/>
    </source>
</evidence>
<protein>
    <submittedName>
        <fullName evidence="3">Uncharacterized protein</fullName>
    </submittedName>
</protein>
<evidence type="ECO:0000313" key="2">
    <source>
        <dbReference type="EMBL" id="CAF1290153.1"/>
    </source>
</evidence>
<dbReference type="AlphaFoldDB" id="A0A815Y5I5"/>
<accession>A0A815Y5I5</accession>
<dbReference type="Proteomes" id="UP000663870">
    <property type="component" value="Unassembled WGS sequence"/>
</dbReference>